<dbReference type="AlphaFoldDB" id="F5YJD4"/>
<keyword evidence="7" id="KW-1185">Reference proteome</keyword>
<accession>F5YJD4</accession>
<dbReference type="HOGENOM" id="CLU_082102_2_0_12"/>
<evidence type="ECO:0000259" key="5">
    <source>
        <dbReference type="PROSITE" id="PS51337"/>
    </source>
</evidence>
<dbReference type="SUPFAM" id="SSF52242">
    <property type="entry name" value="Cobalamin (vitamin B12)-binding domain"/>
    <property type="match status" value="1"/>
</dbReference>
<dbReference type="SUPFAM" id="SSF47644">
    <property type="entry name" value="Methionine synthase domain"/>
    <property type="match status" value="1"/>
</dbReference>
<organism evidence="6 7">
    <name type="scientific">Treponema primitia (strain ATCC BAA-887 / DSM 12427 / ZAS-2)</name>
    <dbReference type="NCBI Taxonomy" id="545694"/>
    <lineage>
        <taxon>Bacteria</taxon>
        <taxon>Pseudomonadati</taxon>
        <taxon>Spirochaetota</taxon>
        <taxon>Spirochaetia</taxon>
        <taxon>Spirochaetales</taxon>
        <taxon>Treponemataceae</taxon>
        <taxon>Treponema</taxon>
    </lineage>
</organism>
<dbReference type="Gene3D" id="1.10.1240.10">
    <property type="entry name" value="Methionine synthase domain"/>
    <property type="match status" value="1"/>
</dbReference>
<evidence type="ECO:0000313" key="6">
    <source>
        <dbReference type="EMBL" id="AEF86168.1"/>
    </source>
</evidence>
<dbReference type="GO" id="GO:0050667">
    <property type="term" value="P:homocysteine metabolic process"/>
    <property type="evidence" value="ECO:0007669"/>
    <property type="project" value="TreeGrafter"/>
</dbReference>
<name>F5YJD4_TREPZ</name>
<dbReference type="PANTHER" id="PTHR45833:SF1">
    <property type="entry name" value="METHIONINE SYNTHASE"/>
    <property type="match status" value="1"/>
</dbReference>
<feature type="domain" description="B12-binding N-terminal" evidence="5">
    <location>
        <begin position="1"/>
        <end position="92"/>
    </location>
</feature>
<feature type="domain" description="B12-binding" evidence="4">
    <location>
        <begin position="92"/>
        <end position="223"/>
    </location>
</feature>
<dbReference type="OrthoDB" id="9803687at2"/>
<dbReference type="GO" id="GO:0046653">
    <property type="term" value="P:tetrahydrofolate metabolic process"/>
    <property type="evidence" value="ECO:0007669"/>
    <property type="project" value="TreeGrafter"/>
</dbReference>
<dbReference type="eggNOG" id="COG5012">
    <property type="taxonomic scope" value="Bacteria"/>
</dbReference>
<reference evidence="7" key="1">
    <citation type="submission" date="2009-12" db="EMBL/GenBank/DDBJ databases">
        <title>Complete sequence of Treponema primitia strain ZAS-2.</title>
        <authorList>
            <person name="Tetu S.G."/>
            <person name="Matson E."/>
            <person name="Ren Q."/>
            <person name="Seshadri R."/>
            <person name="Elbourne L."/>
            <person name="Hassan K.A."/>
            <person name="Durkin A."/>
            <person name="Radune D."/>
            <person name="Mohamoud Y."/>
            <person name="Shay R."/>
            <person name="Jin S."/>
            <person name="Zhang X."/>
            <person name="Lucey K."/>
            <person name="Ballor N.R."/>
            <person name="Ottesen E."/>
            <person name="Rosenthal R."/>
            <person name="Allen A."/>
            <person name="Leadbetter J.R."/>
            <person name="Paulsen I.T."/>
        </authorList>
    </citation>
    <scope>NUCLEOTIDE SEQUENCE [LARGE SCALE GENOMIC DNA]</scope>
    <source>
        <strain evidence="7">ATCC BAA-887 / DSM 12427 / ZAS-2</strain>
    </source>
</reference>
<evidence type="ECO:0000313" key="7">
    <source>
        <dbReference type="Proteomes" id="UP000009223"/>
    </source>
</evidence>
<dbReference type="FunFam" id="3.40.50.280:FF:000003">
    <property type="entry name" value="Dimethylamine methyltransferase corrinoid protein"/>
    <property type="match status" value="1"/>
</dbReference>
<reference evidence="6 7" key="2">
    <citation type="journal article" date="2011" name="ISME J.">
        <title>RNA-seq reveals cooperative metabolic interactions between two termite-gut spirochete species in co-culture.</title>
        <authorList>
            <person name="Rosenthal A.Z."/>
            <person name="Matson E.G."/>
            <person name="Eldar A."/>
            <person name="Leadbetter J.R."/>
        </authorList>
    </citation>
    <scope>NUCLEOTIDE SEQUENCE [LARGE SCALE GENOMIC DNA]</scope>
    <source>
        <strain evidence="7">ATCC BAA-887 / DSM 12427 / ZAS-2</strain>
    </source>
</reference>
<protein>
    <submittedName>
        <fullName evidence="6">Dimethylamine corrinoid protein</fullName>
    </submittedName>
</protein>
<sequence length="231" mass="24927">MSKETELYAELSDAVFNMEDDEAEKLAVEVVQSGYDAYQAIEQGLAKGMDRAGKLFEQGDYFVPELVLCSDAMYRGLEVLKPHIRTDSVAVKPKVVIGVIEGDTHDIGKNLVKIMMEAGSFDIIDLGRDVPPLEFVEAAKRERAALICISTLMTTTMEGMEKVIHILNEQGLRDQFKVVVGGGPVSASYARKIGADGYASNAAEAVGFNKKLLGIGQAPEAAGLTETVILP</sequence>
<dbReference type="GO" id="GO:0046872">
    <property type="term" value="F:metal ion binding"/>
    <property type="evidence" value="ECO:0007669"/>
    <property type="project" value="UniProtKB-KW"/>
</dbReference>
<dbReference type="InterPro" id="IPR003759">
    <property type="entry name" value="Cbl-bd_cap"/>
</dbReference>
<dbReference type="KEGG" id="tpi:TREPR_0755"/>
<dbReference type="PROSITE" id="PS51332">
    <property type="entry name" value="B12_BINDING"/>
    <property type="match status" value="1"/>
</dbReference>
<keyword evidence="3" id="KW-0170">Cobalt</keyword>
<evidence type="ECO:0000259" key="4">
    <source>
        <dbReference type="PROSITE" id="PS51332"/>
    </source>
</evidence>
<dbReference type="Gene3D" id="3.40.50.280">
    <property type="entry name" value="Cobalamin-binding domain"/>
    <property type="match status" value="1"/>
</dbReference>
<dbReference type="Pfam" id="PF02310">
    <property type="entry name" value="B12-binding"/>
    <property type="match status" value="1"/>
</dbReference>
<dbReference type="RefSeq" id="WP_015709282.1">
    <property type="nucleotide sequence ID" value="NC_015578.1"/>
</dbReference>
<proteinExistence type="inferred from homology"/>
<dbReference type="PROSITE" id="PS51337">
    <property type="entry name" value="B12_BINDING_NTER"/>
    <property type="match status" value="1"/>
</dbReference>
<dbReference type="GO" id="GO:0008705">
    <property type="term" value="F:methionine synthase activity"/>
    <property type="evidence" value="ECO:0007669"/>
    <property type="project" value="TreeGrafter"/>
</dbReference>
<dbReference type="InterPro" id="IPR006158">
    <property type="entry name" value="Cobalamin-bd"/>
</dbReference>
<dbReference type="GO" id="GO:0031419">
    <property type="term" value="F:cobalamin binding"/>
    <property type="evidence" value="ECO:0007669"/>
    <property type="project" value="InterPro"/>
</dbReference>
<comment type="similarity">
    <text evidence="1">Belongs to the methylamine corrinoid protein family.</text>
</comment>
<dbReference type="Pfam" id="PF02607">
    <property type="entry name" value="B12-binding_2"/>
    <property type="match status" value="1"/>
</dbReference>
<dbReference type="SMART" id="SM01018">
    <property type="entry name" value="B12-binding_2"/>
    <property type="match status" value="1"/>
</dbReference>
<dbReference type="GO" id="GO:0005829">
    <property type="term" value="C:cytosol"/>
    <property type="evidence" value="ECO:0007669"/>
    <property type="project" value="TreeGrafter"/>
</dbReference>
<dbReference type="Proteomes" id="UP000009223">
    <property type="component" value="Chromosome"/>
</dbReference>
<dbReference type="InterPro" id="IPR050554">
    <property type="entry name" value="Met_Synthase/Corrinoid"/>
</dbReference>
<evidence type="ECO:0000256" key="1">
    <source>
        <dbReference type="ARBA" id="ARBA00010854"/>
    </source>
</evidence>
<keyword evidence="2" id="KW-0479">Metal-binding</keyword>
<dbReference type="STRING" id="545694.TREPR_0755"/>
<dbReference type="PANTHER" id="PTHR45833">
    <property type="entry name" value="METHIONINE SYNTHASE"/>
    <property type="match status" value="1"/>
</dbReference>
<dbReference type="EMBL" id="CP001843">
    <property type="protein sequence ID" value="AEF86168.1"/>
    <property type="molecule type" value="Genomic_DNA"/>
</dbReference>
<evidence type="ECO:0000256" key="3">
    <source>
        <dbReference type="ARBA" id="ARBA00023285"/>
    </source>
</evidence>
<dbReference type="InterPro" id="IPR036724">
    <property type="entry name" value="Cobalamin-bd_sf"/>
</dbReference>
<dbReference type="InterPro" id="IPR036594">
    <property type="entry name" value="Meth_synthase_dom"/>
</dbReference>
<dbReference type="CDD" id="cd02070">
    <property type="entry name" value="corrinoid_protein_B12-BD"/>
    <property type="match status" value="1"/>
</dbReference>
<gene>
    <name evidence="6" type="ordered locus">TREPR_0755</name>
</gene>
<evidence type="ECO:0000256" key="2">
    <source>
        <dbReference type="ARBA" id="ARBA00022723"/>
    </source>
</evidence>